<dbReference type="EMBL" id="PFMR01000086">
    <property type="protein sequence ID" value="PIZ17762.1"/>
    <property type="molecule type" value="Genomic_DNA"/>
</dbReference>
<dbReference type="InterPro" id="IPR000794">
    <property type="entry name" value="Beta-ketoacyl_synthase"/>
</dbReference>
<dbReference type="AlphaFoldDB" id="A0A2M7SE16"/>
<evidence type="ECO:0000313" key="15">
    <source>
        <dbReference type="EMBL" id="PIZ17762.1"/>
    </source>
</evidence>
<keyword evidence="9 11" id="KW-0275">Fatty acid biosynthesis</keyword>
<dbReference type="SMART" id="SM00825">
    <property type="entry name" value="PKS_KS"/>
    <property type="match status" value="1"/>
</dbReference>
<dbReference type="PANTHER" id="PTHR11712:SF336">
    <property type="entry name" value="3-OXOACYL-[ACYL-CARRIER-PROTEIN] SYNTHASE, MITOCHONDRIAL"/>
    <property type="match status" value="1"/>
</dbReference>
<dbReference type="EC" id="2.3.1.179" evidence="3 11"/>
<dbReference type="PROSITE" id="PS52004">
    <property type="entry name" value="KS3_2"/>
    <property type="match status" value="1"/>
</dbReference>
<dbReference type="GO" id="GO:0005829">
    <property type="term" value="C:cytosol"/>
    <property type="evidence" value="ECO:0007669"/>
    <property type="project" value="TreeGrafter"/>
</dbReference>
<dbReference type="UniPathway" id="UPA00094"/>
<dbReference type="PROSITE" id="PS00606">
    <property type="entry name" value="KS3_1"/>
    <property type="match status" value="1"/>
</dbReference>
<dbReference type="InterPro" id="IPR016039">
    <property type="entry name" value="Thiolase-like"/>
</dbReference>
<evidence type="ECO:0000256" key="11">
    <source>
        <dbReference type="PIRNR" id="PIRNR000447"/>
    </source>
</evidence>
<organism evidence="15 16">
    <name type="scientific">Candidatus Desantisbacteria bacterium CG_4_10_14_0_8_um_filter_48_22</name>
    <dbReference type="NCBI Taxonomy" id="1974543"/>
    <lineage>
        <taxon>Bacteria</taxon>
        <taxon>Candidatus Desantisiibacteriota</taxon>
    </lineage>
</organism>
<dbReference type="NCBIfam" id="NF005589">
    <property type="entry name" value="PRK07314.1"/>
    <property type="match status" value="1"/>
</dbReference>
<dbReference type="Gene3D" id="3.40.47.10">
    <property type="match status" value="1"/>
</dbReference>
<comment type="catalytic activity">
    <reaction evidence="11">
        <text>(9Z)-hexadecenoyl-[ACP] + malonyl-[ACP] + H(+) = 3-oxo-(11Z)-octadecenoyl-[ACP] + holo-[ACP] + CO2</text>
        <dbReference type="Rhea" id="RHEA:55040"/>
        <dbReference type="Rhea" id="RHEA-COMP:9623"/>
        <dbReference type="Rhea" id="RHEA-COMP:9685"/>
        <dbReference type="Rhea" id="RHEA-COMP:10800"/>
        <dbReference type="Rhea" id="RHEA-COMP:14074"/>
        <dbReference type="ChEBI" id="CHEBI:15378"/>
        <dbReference type="ChEBI" id="CHEBI:16526"/>
        <dbReference type="ChEBI" id="CHEBI:64479"/>
        <dbReference type="ChEBI" id="CHEBI:78449"/>
        <dbReference type="ChEBI" id="CHEBI:83989"/>
        <dbReference type="ChEBI" id="CHEBI:138538"/>
        <dbReference type="EC" id="2.3.1.179"/>
    </reaction>
</comment>
<dbReference type="InterPro" id="IPR020841">
    <property type="entry name" value="PKS_Beta-ketoAc_synthase_dom"/>
</dbReference>
<dbReference type="InterPro" id="IPR014030">
    <property type="entry name" value="Ketoacyl_synth_N"/>
</dbReference>
<evidence type="ECO:0000313" key="16">
    <source>
        <dbReference type="Proteomes" id="UP000229307"/>
    </source>
</evidence>
<evidence type="ECO:0000256" key="5">
    <source>
        <dbReference type="ARBA" id="ARBA00022516"/>
    </source>
</evidence>
<evidence type="ECO:0000256" key="2">
    <source>
        <dbReference type="ARBA" id="ARBA00008467"/>
    </source>
</evidence>
<feature type="active site" description="For beta-ketoacyl synthase activity" evidence="12">
    <location>
        <position position="163"/>
    </location>
</feature>
<evidence type="ECO:0000256" key="12">
    <source>
        <dbReference type="PIRSR" id="PIRSR000447-1"/>
    </source>
</evidence>
<evidence type="ECO:0000256" key="3">
    <source>
        <dbReference type="ARBA" id="ARBA00012356"/>
    </source>
</evidence>
<dbReference type="CDD" id="cd00834">
    <property type="entry name" value="KAS_I_II"/>
    <property type="match status" value="1"/>
</dbReference>
<dbReference type="Pfam" id="PF02801">
    <property type="entry name" value="Ketoacyl-synt_C"/>
    <property type="match status" value="1"/>
</dbReference>
<keyword evidence="8" id="KW-0443">Lipid metabolism</keyword>
<gene>
    <name evidence="15" type="primary">fabF</name>
    <name evidence="15" type="ORF">COY52_02860</name>
</gene>
<dbReference type="InterPro" id="IPR014031">
    <property type="entry name" value="Ketoacyl_synth_C"/>
</dbReference>
<dbReference type="Proteomes" id="UP000229307">
    <property type="component" value="Unassembled WGS sequence"/>
</dbReference>
<dbReference type="InterPro" id="IPR017568">
    <property type="entry name" value="3-oxoacyl-ACP_synth-2"/>
</dbReference>
<comment type="similarity">
    <text evidence="2 11 13">Belongs to the thiolase-like superfamily. Beta-ketoacyl-ACP synthases family.</text>
</comment>
<accession>A0A2M7SE16</accession>
<comment type="pathway">
    <text evidence="1 11">Lipid metabolism; fatty acid biosynthesis.</text>
</comment>
<keyword evidence="10 11" id="KW-0012">Acyltransferase</keyword>
<protein>
    <recommendedName>
        <fullName evidence="4 11">3-oxoacyl-[acyl-carrier-protein] synthase 2</fullName>
        <ecNumber evidence="3 11">2.3.1.179</ecNumber>
    </recommendedName>
</protein>
<dbReference type="FunFam" id="3.40.47.10:FF:000018">
    <property type="entry name" value="3-oxoacyl-[acyl-carrier-protein] synthase 2"/>
    <property type="match status" value="1"/>
</dbReference>
<dbReference type="NCBIfam" id="TIGR03150">
    <property type="entry name" value="fabF"/>
    <property type="match status" value="1"/>
</dbReference>
<evidence type="ECO:0000256" key="9">
    <source>
        <dbReference type="ARBA" id="ARBA00023160"/>
    </source>
</evidence>
<dbReference type="GO" id="GO:0004315">
    <property type="term" value="F:3-oxoacyl-[acyl-carrier-protein] synthase activity"/>
    <property type="evidence" value="ECO:0007669"/>
    <property type="project" value="UniProtKB-UniRule"/>
</dbReference>
<reference evidence="16" key="1">
    <citation type="submission" date="2017-09" db="EMBL/GenBank/DDBJ databases">
        <title>Depth-based differentiation of microbial function through sediment-hosted aquifers and enrichment of novel symbionts in the deep terrestrial subsurface.</title>
        <authorList>
            <person name="Probst A.J."/>
            <person name="Ladd B."/>
            <person name="Jarett J.K."/>
            <person name="Geller-Mcgrath D.E."/>
            <person name="Sieber C.M.K."/>
            <person name="Emerson J.B."/>
            <person name="Anantharaman K."/>
            <person name="Thomas B.C."/>
            <person name="Malmstrom R."/>
            <person name="Stieglmeier M."/>
            <person name="Klingl A."/>
            <person name="Woyke T."/>
            <person name="Ryan C.M."/>
            <person name="Banfield J.F."/>
        </authorList>
    </citation>
    <scope>NUCLEOTIDE SEQUENCE [LARGE SCALE GENOMIC DNA]</scope>
</reference>
<sequence>MRRVVITGIGVVSPAGIGKDDFWKSMTGGRSCIRKITKFDASELSSQIAGEVEGFEPGEYIKNPKNIRRMDVSSQYAIAATKMSVEDSGIDLSREDPERIGLFVGSAVGSPVFLEKQIMSFYEKGIKSISPFMGIAFFPCSHLGFISIEFGIKGSSATLSTGCTSGHTAVGTALNDIRLGKSDMAIAGGTESPLIPFVLQSFCVIHAVSTRNDEPEKASRPFDKERDGFVLAEGCGILLLEELEHALRRNAHIYAEIAGFGATCNAFHMTAPTEDAKETARAMKLALDDAGVKPGEIDNINAHGSSTPLNEVAETMAIKQVFGENAYRIPVNSIKSMIGHALGGAGAIQAVASVLTIENGLIPPTINYEHPDSACDLDCVPNEARSARVDAVLQNGCGFSGLNAALVFRKFQG</sequence>
<proteinExistence type="inferred from homology"/>
<dbReference type="InterPro" id="IPR018201">
    <property type="entry name" value="Ketoacyl_synth_AS"/>
</dbReference>
<name>A0A2M7SE16_9BACT</name>
<comment type="function">
    <text evidence="11">Involved in the type II fatty acid elongation cycle. Catalyzes the elongation of a wide range of acyl-ACP by the addition of two carbons from malonyl-ACP to an acyl acceptor. Can efficiently catalyze the conversion of palmitoleoyl-ACP (cis-hexadec-9-enoyl-ACP) to cis-vaccenoyl-ACP (cis-octadec-11-enoyl-ACP), an essential step in the thermal regulation of fatty acid composition.</text>
</comment>
<evidence type="ECO:0000256" key="6">
    <source>
        <dbReference type="ARBA" id="ARBA00022679"/>
    </source>
</evidence>
<evidence type="ECO:0000256" key="4">
    <source>
        <dbReference type="ARBA" id="ARBA00014657"/>
    </source>
</evidence>
<keyword evidence="7" id="KW-0276">Fatty acid metabolism</keyword>
<dbReference type="PANTHER" id="PTHR11712">
    <property type="entry name" value="POLYKETIDE SYNTHASE-RELATED"/>
    <property type="match status" value="1"/>
</dbReference>
<dbReference type="PIRSF" id="PIRSF000447">
    <property type="entry name" value="KAS_II"/>
    <property type="match status" value="1"/>
</dbReference>
<evidence type="ECO:0000256" key="8">
    <source>
        <dbReference type="ARBA" id="ARBA00023098"/>
    </source>
</evidence>
<feature type="domain" description="Ketosynthase family 3 (KS3)" evidence="14">
    <location>
        <begin position="1"/>
        <end position="410"/>
    </location>
</feature>
<evidence type="ECO:0000256" key="7">
    <source>
        <dbReference type="ARBA" id="ARBA00022832"/>
    </source>
</evidence>
<evidence type="ECO:0000256" key="13">
    <source>
        <dbReference type="RuleBase" id="RU003694"/>
    </source>
</evidence>
<evidence type="ECO:0000256" key="1">
    <source>
        <dbReference type="ARBA" id="ARBA00005194"/>
    </source>
</evidence>
<dbReference type="FunFam" id="3.40.47.10:FF:000029">
    <property type="entry name" value="3-oxoacyl-[acyl-carrier-protein] synthase 1"/>
    <property type="match status" value="1"/>
</dbReference>
<evidence type="ECO:0000256" key="10">
    <source>
        <dbReference type="ARBA" id="ARBA00023315"/>
    </source>
</evidence>
<comment type="catalytic activity">
    <reaction evidence="11">
        <text>a fatty acyl-[ACP] + malonyl-[ACP] + H(+) = a 3-oxoacyl-[ACP] + holo-[ACP] + CO2</text>
        <dbReference type="Rhea" id="RHEA:22836"/>
        <dbReference type="Rhea" id="RHEA-COMP:9623"/>
        <dbReference type="Rhea" id="RHEA-COMP:9685"/>
        <dbReference type="Rhea" id="RHEA-COMP:9916"/>
        <dbReference type="Rhea" id="RHEA-COMP:14125"/>
        <dbReference type="ChEBI" id="CHEBI:15378"/>
        <dbReference type="ChEBI" id="CHEBI:16526"/>
        <dbReference type="ChEBI" id="CHEBI:64479"/>
        <dbReference type="ChEBI" id="CHEBI:78449"/>
        <dbReference type="ChEBI" id="CHEBI:78776"/>
        <dbReference type="ChEBI" id="CHEBI:138651"/>
    </reaction>
</comment>
<comment type="caution">
    <text evidence="15">The sequence shown here is derived from an EMBL/GenBank/DDBJ whole genome shotgun (WGS) entry which is preliminary data.</text>
</comment>
<keyword evidence="5 11" id="KW-0444">Lipid biosynthesis</keyword>
<dbReference type="GO" id="GO:0030497">
    <property type="term" value="P:fatty acid elongation"/>
    <property type="evidence" value="ECO:0007669"/>
    <property type="project" value="UniProtKB-ARBA"/>
</dbReference>
<keyword evidence="6 11" id="KW-0808">Transferase</keyword>
<dbReference type="Pfam" id="PF00109">
    <property type="entry name" value="ketoacyl-synt"/>
    <property type="match status" value="1"/>
</dbReference>
<evidence type="ECO:0000259" key="14">
    <source>
        <dbReference type="PROSITE" id="PS52004"/>
    </source>
</evidence>
<dbReference type="SUPFAM" id="SSF53901">
    <property type="entry name" value="Thiolase-like"/>
    <property type="match status" value="2"/>
</dbReference>